<dbReference type="GeneTree" id="ENSGT00910000145367"/>
<name>A0A8C7YY48_9TELE</name>
<dbReference type="GO" id="GO:2001236">
    <property type="term" value="P:regulation of extrinsic apoptotic signaling pathway"/>
    <property type="evidence" value="ECO:0007669"/>
    <property type="project" value="TreeGrafter"/>
</dbReference>
<feature type="compositionally biased region" description="Basic and acidic residues" evidence="2">
    <location>
        <begin position="105"/>
        <end position="122"/>
    </location>
</feature>
<proteinExistence type="predicted"/>
<dbReference type="PANTHER" id="PTHR14965:SF1">
    <property type="entry name" value="APOPTOSIS FACILITATOR BCL-2-LIKE PROTEIN 14"/>
    <property type="match status" value="1"/>
</dbReference>
<evidence type="ECO:0000256" key="2">
    <source>
        <dbReference type="SAM" id="MobiDB-lite"/>
    </source>
</evidence>
<reference evidence="3" key="1">
    <citation type="submission" date="2025-08" db="UniProtKB">
        <authorList>
            <consortium name="Ensembl"/>
        </authorList>
    </citation>
    <scope>IDENTIFICATION</scope>
</reference>
<protein>
    <recommendedName>
        <fullName evidence="5">Apoptosis facilitator Bcl-2-like protein 14</fullName>
    </recommendedName>
</protein>
<dbReference type="GO" id="GO:0006915">
    <property type="term" value="P:apoptotic process"/>
    <property type="evidence" value="ECO:0007669"/>
    <property type="project" value="UniProtKB-KW"/>
</dbReference>
<reference evidence="3" key="2">
    <citation type="submission" date="2025-09" db="UniProtKB">
        <authorList>
            <consortium name="Ensembl"/>
        </authorList>
    </citation>
    <scope>IDENTIFICATION</scope>
</reference>
<feature type="compositionally biased region" description="Low complexity" evidence="2">
    <location>
        <begin position="51"/>
        <end position="69"/>
    </location>
</feature>
<dbReference type="Ensembl" id="ENSOSIT00000034770.1">
    <property type="protein sequence ID" value="ENSOSIP00000032987.1"/>
    <property type="gene ID" value="ENSOSIG00000016715.1"/>
</dbReference>
<dbReference type="Proteomes" id="UP000694383">
    <property type="component" value="Unplaced"/>
</dbReference>
<dbReference type="PANTHER" id="PTHR14965">
    <property type="entry name" value="SI:CH73-248E21.1"/>
    <property type="match status" value="1"/>
</dbReference>
<evidence type="ECO:0008006" key="5">
    <source>
        <dbReference type="Google" id="ProtNLM"/>
    </source>
</evidence>
<organism evidence="3 4">
    <name type="scientific">Oryzias sinensis</name>
    <name type="common">Chinese medaka</name>
    <dbReference type="NCBI Taxonomy" id="183150"/>
    <lineage>
        <taxon>Eukaryota</taxon>
        <taxon>Metazoa</taxon>
        <taxon>Chordata</taxon>
        <taxon>Craniata</taxon>
        <taxon>Vertebrata</taxon>
        <taxon>Euteleostomi</taxon>
        <taxon>Actinopterygii</taxon>
        <taxon>Neopterygii</taxon>
        <taxon>Teleostei</taxon>
        <taxon>Neoteleostei</taxon>
        <taxon>Acanthomorphata</taxon>
        <taxon>Ovalentaria</taxon>
        <taxon>Atherinomorphae</taxon>
        <taxon>Beloniformes</taxon>
        <taxon>Adrianichthyidae</taxon>
        <taxon>Oryziinae</taxon>
        <taxon>Oryzias</taxon>
    </lineage>
</organism>
<accession>A0A8C7YY48</accession>
<feature type="compositionally biased region" description="Basic residues" evidence="2">
    <location>
        <begin position="83"/>
        <end position="93"/>
    </location>
</feature>
<feature type="region of interest" description="Disordered" evidence="2">
    <location>
        <begin position="38"/>
        <end position="122"/>
    </location>
</feature>
<evidence type="ECO:0000313" key="4">
    <source>
        <dbReference type="Proteomes" id="UP000694383"/>
    </source>
</evidence>
<evidence type="ECO:0000313" key="3">
    <source>
        <dbReference type="Ensembl" id="ENSOSIP00000032987.1"/>
    </source>
</evidence>
<evidence type="ECO:0000256" key="1">
    <source>
        <dbReference type="ARBA" id="ARBA00022703"/>
    </source>
</evidence>
<keyword evidence="1" id="KW-0053">Apoptosis</keyword>
<dbReference type="AlphaFoldDB" id="A0A8C7YY48"/>
<keyword evidence="4" id="KW-1185">Reference proteome</keyword>
<sequence>MTNGHMEGINGSAGATVLDPISASDLGDIENTMEHKIMRAFAQRRQPKSSPEAPAEPNPAETNPAANAPVPDNEGTTKEPNRKGKNKRKKGWRRIPIIGKCISPKAEEPEPEPKAAPEPEPKVLLRSFLPEKTAENEFEKVAKRLTGIADEIEFIATDEYESDGGEGEQRPPGDLEKMIGLLLRESGDMLNQKMEEEKVNPTVLFSYSFFENLLTTFLERIGYRNSRSDDLRPQASTETQIAVACEITSRLSAVDTLPSSRMLNFGAAYLRQHYSHWVEQQSQHEAELHSGEEEEEVE</sequence>